<comment type="caution">
    <text evidence="2">The sequence shown here is derived from an EMBL/GenBank/DDBJ whole genome shotgun (WGS) entry which is preliminary data.</text>
</comment>
<proteinExistence type="predicted"/>
<dbReference type="InterPro" id="IPR000719">
    <property type="entry name" value="Prot_kinase_dom"/>
</dbReference>
<dbReference type="SUPFAM" id="SSF56112">
    <property type="entry name" value="Protein kinase-like (PK-like)"/>
    <property type="match status" value="1"/>
</dbReference>
<dbReference type="PANTHER" id="PTHR44167:SF30">
    <property type="entry name" value="PHOSPHORYLASE KINASE"/>
    <property type="match status" value="1"/>
</dbReference>
<dbReference type="RefSeq" id="XP_068358765.1">
    <property type="nucleotide sequence ID" value="XM_068505032.1"/>
</dbReference>
<dbReference type="Proteomes" id="UP000179807">
    <property type="component" value="Unassembled WGS sequence"/>
</dbReference>
<dbReference type="EMBL" id="MLAK01000751">
    <property type="protein sequence ID" value="OHT05629.1"/>
    <property type="molecule type" value="Genomic_DNA"/>
</dbReference>
<dbReference type="AlphaFoldDB" id="A0A1J4K867"/>
<dbReference type="PROSITE" id="PS50011">
    <property type="entry name" value="PROTEIN_KINASE_DOM"/>
    <property type="match status" value="1"/>
</dbReference>
<protein>
    <submittedName>
        <fullName evidence="2">Calcium-dependent protein kinase</fullName>
    </submittedName>
</protein>
<dbReference type="GO" id="GO:0005524">
    <property type="term" value="F:ATP binding"/>
    <property type="evidence" value="ECO:0007669"/>
    <property type="project" value="InterPro"/>
</dbReference>
<name>A0A1J4K867_9EUKA</name>
<dbReference type="GO" id="GO:0005634">
    <property type="term" value="C:nucleus"/>
    <property type="evidence" value="ECO:0007669"/>
    <property type="project" value="TreeGrafter"/>
</dbReference>
<evidence type="ECO:0000313" key="2">
    <source>
        <dbReference type="EMBL" id="OHT05629.1"/>
    </source>
</evidence>
<dbReference type="Pfam" id="PF00069">
    <property type="entry name" value="Pkinase"/>
    <property type="match status" value="1"/>
</dbReference>
<sequence>MKFYQFEKLKTILYKRFYSIFNLSDMSQVTDFFSKDFPDTFSHYRVLGGIDRQDDVAVFHAIDIETGRKVAIKFVNIAKYYDYSRFLNGLNIVARLSNKLIISHLDVWDEGDLHIVVMDDMPNQDLFFHIMEHGHMVETDAAYVMYQLALSLQYIHGQGIIHNRLRLENILIQEKSQKMKIVLTGFSSATEDVDNYPLEYDDQDPYLATELNNGHGPAFPTFATDVYSLGIVFYEMLTGTTPQLWVQGHPEANGDPFKGGSWGIKSEPLKDLIAGMIATNPAERLTAEDIVNHELFRDLNEGREKSELETALVHYLEEGHVSISDAFTAAQEYDESDFFPY</sequence>
<reference evidence="2" key="1">
    <citation type="submission" date="2016-10" db="EMBL/GenBank/DDBJ databases">
        <authorList>
            <person name="Benchimol M."/>
            <person name="Almeida L.G."/>
            <person name="Vasconcelos A.T."/>
            <person name="Perreira-Neves A."/>
            <person name="Rosa I.A."/>
            <person name="Tasca T."/>
            <person name="Bogo M.R."/>
            <person name="de Souza W."/>
        </authorList>
    </citation>
    <scope>NUCLEOTIDE SEQUENCE [LARGE SCALE GENOMIC DNA]</scope>
    <source>
        <strain evidence="2">K</strain>
    </source>
</reference>
<feature type="domain" description="Protein kinase" evidence="1">
    <location>
        <begin position="44"/>
        <end position="296"/>
    </location>
</feature>
<organism evidence="2 3">
    <name type="scientific">Tritrichomonas foetus</name>
    <dbReference type="NCBI Taxonomy" id="1144522"/>
    <lineage>
        <taxon>Eukaryota</taxon>
        <taxon>Metamonada</taxon>
        <taxon>Parabasalia</taxon>
        <taxon>Tritrichomonadida</taxon>
        <taxon>Tritrichomonadidae</taxon>
        <taxon>Tritrichomonas</taxon>
    </lineage>
</organism>
<accession>A0A1J4K867</accession>
<dbReference type="GeneID" id="94839736"/>
<dbReference type="Gene3D" id="1.10.510.10">
    <property type="entry name" value="Transferase(Phosphotransferase) domain 1"/>
    <property type="match status" value="1"/>
</dbReference>
<keyword evidence="2" id="KW-0808">Transferase</keyword>
<keyword evidence="3" id="KW-1185">Reference proteome</keyword>
<keyword evidence="2" id="KW-0418">Kinase</keyword>
<gene>
    <name evidence="2" type="ORF">TRFO_26579</name>
</gene>
<dbReference type="GO" id="GO:0004674">
    <property type="term" value="F:protein serine/threonine kinase activity"/>
    <property type="evidence" value="ECO:0007669"/>
    <property type="project" value="TreeGrafter"/>
</dbReference>
<evidence type="ECO:0000259" key="1">
    <source>
        <dbReference type="PROSITE" id="PS50011"/>
    </source>
</evidence>
<dbReference type="PANTHER" id="PTHR44167">
    <property type="entry name" value="OVARIAN-SPECIFIC SERINE/THREONINE-PROTEIN KINASE LOK-RELATED"/>
    <property type="match status" value="1"/>
</dbReference>
<dbReference type="VEuPathDB" id="TrichDB:TRFO_26579"/>
<dbReference type="GO" id="GO:0044773">
    <property type="term" value="P:mitotic DNA damage checkpoint signaling"/>
    <property type="evidence" value="ECO:0007669"/>
    <property type="project" value="TreeGrafter"/>
</dbReference>
<dbReference type="InterPro" id="IPR011009">
    <property type="entry name" value="Kinase-like_dom_sf"/>
</dbReference>
<dbReference type="OrthoDB" id="1668230at2759"/>
<evidence type="ECO:0000313" key="3">
    <source>
        <dbReference type="Proteomes" id="UP000179807"/>
    </source>
</evidence>